<dbReference type="InterPro" id="IPR051487">
    <property type="entry name" value="Ser/Thr_Proteases_Immune/Dev"/>
</dbReference>
<dbReference type="PANTHER" id="PTHR24256">
    <property type="entry name" value="TRYPTASE-RELATED"/>
    <property type="match status" value="1"/>
</dbReference>
<dbReference type="Pfam" id="PF00089">
    <property type="entry name" value="Trypsin"/>
    <property type="match status" value="1"/>
</dbReference>
<evidence type="ECO:0000256" key="2">
    <source>
        <dbReference type="ARBA" id="ARBA00022525"/>
    </source>
</evidence>
<evidence type="ECO:0000256" key="1">
    <source>
        <dbReference type="ARBA" id="ARBA00004613"/>
    </source>
</evidence>
<dbReference type="GO" id="GO:0006508">
    <property type="term" value="P:proteolysis"/>
    <property type="evidence" value="ECO:0007669"/>
    <property type="project" value="InterPro"/>
</dbReference>
<dbReference type="InterPro" id="IPR009003">
    <property type="entry name" value="Peptidase_S1_PA"/>
</dbReference>
<dbReference type="PRINTS" id="PR00722">
    <property type="entry name" value="CHYMOTRYPSIN"/>
</dbReference>
<dbReference type="RefSeq" id="XP_025421828.1">
    <property type="nucleotide sequence ID" value="XM_025566043.1"/>
</dbReference>
<feature type="chain" id="PRO_5044666618" description="Phenoloxidase-activating factor 2" evidence="7">
    <location>
        <begin position="34"/>
        <end position="401"/>
    </location>
</feature>
<gene>
    <name evidence="10 11" type="primary">LOC112691688</name>
</gene>
<dbReference type="InterPro" id="IPR001254">
    <property type="entry name" value="Trypsin_dom"/>
</dbReference>
<keyword evidence="7" id="KW-0732">Signal</keyword>
<comment type="subcellular location">
    <subcellularLocation>
        <location evidence="1">Secreted</location>
    </subcellularLocation>
</comment>
<dbReference type="Gene3D" id="2.40.10.10">
    <property type="entry name" value="Trypsin-like serine proteases"/>
    <property type="match status" value="2"/>
</dbReference>
<dbReference type="InterPro" id="IPR043504">
    <property type="entry name" value="Peptidase_S1_PA_chymotrypsin"/>
</dbReference>
<accession>A0A8B8GFU0</accession>
<keyword evidence="2" id="KW-0964">Secreted</keyword>
<evidence type="ECO:0000256" key="4">
    <source>
        <dbReference type="ARBA" id="ARBA00024195"/>
    </source>
</evidence>
<dbReference type="SMART" id="SM00020">
    <property type="entry name" value="Tryp_SPc"/>
    <property type="match status" value="1"/>
</dbReference>
<evidence type="ECO:0000256" key="6">
    <source>
        <dbReference type="ARBA" id="ARBA00076468"/>
    </source>
</evidence>
<dbReference type="GeneID" id="112691688"/>
<evidence type="ECO:0000256" key="3">
    <source>
        <dbReference type="ARBA" id="ARBA00023157"/>
    </source>
</evidence>
<sequence>MLLYPPMRKLPTLSLSVLLWVTVFQVTVPVVNGQNGDDSDIDKHIQEVFPTPPGTQSTTTDNCSCVPFYRCNNSTINTDGTGLIDIRFNSGPCDNYLEKCCVDPLTNNPIQESKNPKAFNCGQWNSGGVGFRITGNYQSEAQFGEFPWMVAILRQDNIANKITYLCGASLIHPKVVMTAVHCIHDKTPGELIIRAGEWDTQTENELFPFQDGRVAKIVKHEKYYGGAVHNDVALIFLTEPFHLTDNVGTVCLPPRNFQFNREKCYVSGWGKDIFGKDGVHQVILKRIDLKMVPDDICQDQLRQTRLGPKFQLHESFICAGGEVGKDACKGDGGSPLVCPTPEHPEQFHQSGIVAWGIGCGEKTPGVYVDVSHFRLWIDQQMINHGYDTTYYDAYYTPPMGN</sequence>
<evidence type="ECO:0000313" key="9">
    <source>
        <dbReference type="Proteomes" id="UP000694846"/>
    </source>
</evidence>
<feature type="signal peptide" evidence="7">
    <location>
        <begin position="1"/>
        <end position="33"/>
    </location>
</feature>
<name>A0A8B8GFU0_9HEMI</name>
<dbReference type="GO" id="GO:0005576">
    <property type="term" value="C:extracellular region"/>
    <property type="evidence" value="ECO:0007669"/>
    <property type="project" value="UniProtKB-SubCell"/>
</dbReference>
<protein>
    <recommendedName>
        <fullName evidence="5">Phenoloxidase-activating factor 2</fullName>
    </recommendedName>
    <alternativeName>
        <fullName evidence="6">Prophenoloxidase-activating factor II</fullName>
    </alternativeName>
</protein>
<evidence type="ECO:0000259" key="8">
    <source>
        <dbReference type="PROSITE" id="PS50240"/>
    </source>
</evidence>
<dbReference type="InterPro" id="IPR041515">
    <property type="entry name" value="PPAF-2-like_Clip"/>
</dbReference>
<dbReference type="CDD" id="cd00190">
    <property type="entry name" value="Tryp_SPc"/>
    <property type="match status" value="1"/>
</dbReference>
<evidence type="ECO:0000256" key="5">
    <source>
        <dbReference type="ARBA" id="ARBA00068096"/>
    </source>
</evidence>
<comment type="similarity">
    <text evidence="4">Belongs to the peptidase S1 family. CLIP subfamily.</text>
</comment>
<dbReference type="Pfam" id="PF18322">
    <property type="entry name" value="CLIP_1"/>
    <property type="match status" value="1"/>
</dbReference>
<feature type="domain" description="Peptidase S1" evidence="8">
    <location>
        <begin position="133"/>
        <end position="382"/>
    </location>
</feature>
<dbReference type="RefSeq" id="XP_025421829.1">
    <property type="nucleotide sequence ID" value="XM_025566044.1"/>
</dbReference>
<dbReference type="AlphaFoldDB" id="A0A8B8GFU0"/>
<dbReference type="Proteomes" id="UP000694846">
    <property type="component" value="Unplaced"/>
</dbReference>
<keyword evidence="3" id="KW-1015">Disulfide bond</keyword>
<evidence type="ECO:0000313" key="11">
    <source>
        <dbReference type="RefSeq" id="XP_025421829.1"/>
    </source>
</evidence>
<dbReference type="InterPro" id="IPR001314">
    <property type="entry name" value="Peptidase_S1A"/>
</dbReference>
<keyword evidence="9" id="KW-1185">Reference proteome</keyword>
<evidence type="ECO:0000256" key="7">
    <source>
        <dbReference type="SAM" id="SignalP"/>
    </source>
</evidence>
<proteinExistence type="inferred from homology"/>
<dbReference type="PROSITE" id="PS50240">
    <property type="entry name" value="TRYPSIN_DOM"/>
    <property type="match status" value="1"/>
</dbReference>
<reference evidence="10 11" key="1">
    <citation type="submission" date="2025-04" db="UniProtKB">
        <authorList>
            <consortium name="RefSeq"/>
        </authorList>
    </citation>
    <scope>IDENTIFICATION</scope>
    <source>
        <tissue evidence="10 11">Whole body</tissue>
    </source>
</reference>
<dbReference type="SUPFAM" id="SSF50494">
    <property type="entry name" value="Trypsin-like serine proteases"/>
    <property type="match status" value="1"/>
</dbReference>
<evidence type="ECO:0000313" key="10">
    <source>
        <dbReference type="RefSeq" id="XP_025421828.1"/>
    </source>
</evidence>
<dbReference type="OrthoDB" id="6261922at2759"/>
<dbReference type="GO" id="GO:0004252">
    <property type="term" value="F:serine-type endopeptidase activity"/>
    <property type="evidence" value="ECO:0007669"/>
    <property type="project" value="InterPro"/>
</dbReference>
<dbReference type="FunFam" id="2.40.10.10:FF:000038">
    <property type="entry name" value="Serine protease"/>
    <property type="match status" value="1"/>
</dbReference>
<organism evidence="9 10">
    <name type="scientific">Sipha flava</name>
    <name type="common">yellow sugarcane aphid</name>
    <dbReference type="NCBI Taxonomy" id="143950"/>
    <lineage>
        <taxon>Eukaryota</taxon>
        <taxon>Metazoa</taxon>
        <taxon>Ecdysozoa</taxon>
        <taxon>Arthropoda</taxon>
        <taxon>Hexapoda</taxon>
        <taxon>Insecta</taxon>
        <taxon>Pterygota</taxon>
        <taxon>Neoptera</taxon>
        <taxon>Paraneoptera</taxon>
        <taxon>Hemiptera</taxon>
        <taxon>Sternorrhyncha</taxon>
        <taxon>Aphidomorpha</taxon>
        <taxon>Aphidoidea</taxon>
        <taxon>Aphididae</taxon>
        <taxon>Sipha</taxon>
    </lineage>
</organism>